<dbReference type="PROSITE" id="PS00560">
    <property type="entry name" value="CARBOXYPEPT_SER_HIS"/>
    <property type="match status" value="1"/>
</dbReference>
<evidence type="ECO:0000256" key="4">
    <source>
        <dbReference type="ARBA" id="ARBA00022692"/>
    </source>
</evidence>
<protein>
    <recommendedName>
        <fullName evidence="10">Carboxypeptidase</fullName>
        <ecNumber evidence="10">3.4.16.-</ecNumber>
    </recommendedName>
</protein>
<dbReference type="PANTHER" id="PTHR11802:SF190">
    <property type="entry name" value="PHEROMONE-PROCESSING CARBOXYPEPTIDASE KEX1"/>
    <property type="match status" value="1"/>
</dbReference>
<name>A0ABD3RDC7_9STRA</name>
<dbReference type="GO" id="GO:0006508">
    <property type="term" value="P:proteolysis"/>
    <property type="evidence" value="ECO:0007669"/>
    <property type="project" value="UniProtKB-KW"/>
</dbReference>
<keyword evidence="5" id="KW-0053">Apoptosis</keyword>
<keyword evidence="10" id="KW-0645">Protease</keyword>
<evidence type="ECO:0000256" key="5">
    <source>
        <dbReference type="ARBA" id="ARBA00022703"/>
    </source>
</evidence>
<keyword evidence="4 11" id="KW-0812">Transmembrane</keyword>
<comment type="similarity">
    <text evidence="3 10">Belongs to the peptidase S10 family.</text>
</comment>
<organism evidence="12 13">
    <name type="scientific">Cyclostephanos tholiformis</name>
    <dbReference type="NCBI Taxonomy" id="382380"/>
    <lineage>
        <taxon>Eukaryota</taxon>
        <taxon>Sar</taxon>
        <taxon>Stramenopiles</taxon>
        <taxon>Ochrophyta</taxon>
        <taxon>Bacillariophyta</taxon>
        <taxon>Coscinodiscophyceae</taxon>
        <taxon>Thalassiosirophycidae</taxon>
        <taxon>Stephanodiscales</taxon>
        <taxon>Stephanodiscaceae</taxon>
        <taxon>Cyclostephanos</taxon>
    </lineage>
</organism>
<sequence>MRHIALECIVAIIGGGVVHGVMLKDASDYAVKRDLLERRYPAYKSFRGLMHSGLMPAATMDDQSSGHDDPSSYFFVLLRPDADASNDAAEGRKDETFRNDTLLIWLNGGPGCSSMTGLMAEMGPVGTPTFGAGVPSPNPAPLVKNKYAWTRKSAMLFVEQPGGVGFSTASKEWTGEKADERTENDVASSFYAFLQNIYAVFGDDLAKKELYISGESYAGMYIPSIAREIHLQNKRISDSLATPSVVDATVIHKVRDGGTQISRIIPIRGLAIGNGWIDAKIQGPTTIDFAWWHGMIDLQDHRNLHIKWNECMNMQILDSSEKPFHPFTVPDECGITSAVMKASGSKFMYDVTSSDAYPAILDEGGALSSFFNDPVVRTSFNAPSMEEQPHWSGCVPGAGRRRLMEEMPKRNLTVLDNDRPLSVVPYIAELLDDAKLSILLYNGDLDLACSPQSTELALDSMEWSGSKGWKDQDISKWKKWTVDGQPAGHTKKFSNLQFLVVYNSGHFVPINQPQRSLNMIGRLLDGKTLGDKSLPIFETIDQTTIVQNENLDIQQCKGTSGTRSFSFLAGLSCFALGLLVSYFVIAPCSAHLKQRQSSTHSSMLQLVTEATPLFDN</sequence>
<dbReference type="GO" id="GO:0004185">
    <property type="term" value="F:serine-type carboxypeptidase activity"/>
    <property type="evidence" value="ECO:0007669"/>
    <property type="project" value="UniProtKB-UniRule"/>
</dbReference>
<evidence type="ECO:0000256" key="8">
    <source>
        <dbReference type="ARBA" id="ARBA00023034"/>
    </source>
</evidence>
<keyword evidence="8" id="KW-0333">Golgi apparatus</keyword>
<evidence type="ECO:0000256" key="10">
    <source>
        <dbReference type="RuleBase" id="RU361156"/>
    </source>
</evidence>
<evidence type="ECO:0000256" key="2">
    <source>
        <dbReference type="ARBA" id="ARBA00004393"/>
    </source>
</evidence>
<feature type="transmembrane region" description="Helical" evidence="11">
    <location>
        <begin position="565"/>
        <end position="585"/>
    </location>
</feature>
<dbReference type="PROSITE" id="PS00131">
    <property type="entry name" value="CARBOXYPEPT_SER_SER"/>
    <property type="match status" value="1"/>
</dbReference>
<dbReference type="InterPro" id="IPR001563">
    <property type="entry name" value="Peptidase_S10"/>
</dbReference>
<evidence type="ECO:0000313" key="12">
    <source>
        <dbReference type="EMBL" id="KAL3810367.1"/>
    </source>
</evidence>
<evidence type="ECO:0000256" key="11">
    <source>
        <dbReference type="SAM" id="Phobius"/>
    </source>
</evidence>
<keyword evidence="6" id="KW-0732">Signal</keyword>
<keyword evidence="10" id="KW-0378">Hydrolase</keyword>
<accession>A0ABD3RDC7</accession>
<comment type="caution">
    <text evidence="12">The sequence shown here is derived from an EMBL/GenBank/DDBJ whole genome shotgun (WGS) entry which is preliminary data.</text>
</comment>
<dbReference type="SUPFAM" id="SSF53474">
    <property type="entry name" value="alpha/beta-Hydrolases"/>
    <property type="match status" value="1"/>
</dbReference>
<keyword evidence="9 11" id="KW-0472">Membrane</keyword>
<dbReference type="EMBL" id="JALLPB020000334">
    <property type="protein sequence ID" value="KAL3810367.1"/>
    <property type="molecule type" value="Genomic_DNA"/>
</dbReference>
<comment type="subcellular location">
    <subcellularLocation>
        <location evidence="2">Golgi apparatus</location>
        <location evidence="2">trans-Golgi network membrane</location>
        <topology evidence="2">Single-pass type I membrane protein</topology>
    </subcellularLocation>
</comment>
<reference evidence="12 13" key="1">
    <citation type="submission" date="2024-10" db="EMBL/GenBank/DDBJ databases">
        <title>Updated reference genomes for cyclostephanoid diatoms.</title>
        <authorList>
            <person name="Roberts W.R."/>
            <person name="Alverson A.J."/>
        </authorList>
    </citation>
    <scope>NUCLEOTIDE SEQUENCE [LARGE SCALE GENOMIC DNA]</scope>
    <source>
        <strain evidence="12 13">AJA228-03</strain>
    </source>
</reference>
<evidence type="ECO:0000256" key="1">
    <source>
        <dbReference type="ARBA" id="ARBA00001003"/>
    </source>
</evidence>
<dbReference type="PANTHER" id="PTHR11802">
    <property type="entry name" value="SERINE PROTEASE FAMILY S10 SERINE CARBOXYPEPTIDASE"/>
    <property type="match status" value="1"/>
</dbReference>
<dbReference type="InterPro" id="IPR033124">
    <property type="entry name" value="Ser_caboxypep_his_AS"/>
</dbReference>
<dbReference type="AlphaFoldDB" id="A0ABD3RDC7"/>
<dbReference type="InterPro" id="IPR018202">
    <property type="entry name" value="Ser_caboxypep_ser_AS"/>
</dbReference>
<gene>
    <name evidence="12" type="ORF">ACHAXA_007701</name>
</gene>
<evidence type="ECO:0000256" key="6">
    <source>
        <dbReference type="ARBA" id="ARBA00022729"/>
    </source>
</evidence>
<dbReference type="InterPro" id="IPR029058">
    <property type="entry name" value="AB_hydrolase_fold"/>
</dbReference>
<dbReference type="PRINTS" id="PR00724">
    <property type="entry name" value="CRBOXYPTASEC"/>
</dbReference>
<evidence type="ECO:0000256" key="9">
    <source>
        <dbReference type="ARBA" id="ARBA00023136"/>
    </source>
</evidence>
<dbReference type="Pfam" id="PF00450">
    <property type="entry name" value="Peptidase_S10"/>
    <property type="match status" value="1"/>
</dbReference>
<evidence type="ECO:0000256" key="7">
    <source>
        <dbReference type="ARBA" id="ARBA00022989"/>
    </source>
</evidence>
<dbReference type="Gene3D" id="3.40.50.1820">
    <property type="entry name" value="alpha/beta hydrolase"/>
    <property type="match status" value="1"/>
</dbReference>
<dbReference type="EC" id="3.4.16.-" evidence="10"/>
<evidence type="ECO:0000313" key="13">
    <source>
        <dbReference type="Proteomes" id="UP001530377"/>
    </source>
</evidence>
<dbReference type="GO" id="GO:0005794">
    <property type="term" value="C:Golgi apparatus"/>
    <property type="evidence" value="ECO:0007669"/>
    <property type="project" value="UniProtKB-SubCell"/>
</dbReference>
<keyword evidence="7 11" id="KW-1133">Transmembrane helix</keyword>
<comment type="catalytic activity">
    <reaction evidence="1">
        <text>Preferential release of a C-terminal arginine or lysine residue.</text>
        <dbReference type="EC" id="3.4.16.6"/>
    </reaction>
</comment>
<keyword evidence="10" id="KW-0121">Carboxypeptidase</keyword>
<dbReference type="Proteomes" id="UP001530377">
    <property type="component" value="Unassembled WGS sequence"/>
</dbReference>
<keyword evidence="13" id="KW-1185">Reference proteome</keyword>
<evidence type="ECO:0000256" key="3">
    <source>
        <dbReference type="ARBA" id="ARBA00009431"/>
    </source>
</evidence>
<proteinExistence type="inferred from homology"/>